<dbReference type="InterPro" id="IPR036056">
    <property type="entry name" value="Fibrinogen-like_C"/>
</dbReference>
<dbReference type="PANTHER" id="PTHR19143:SF444">
    <property type="entry name" value="PROTEIN SCABROUS"/>
    <property type="match status" value="1"/>
</dbReference>
<accession>A0AAD9Q328</accession>
<proteinExistence type="predicted"/>
<reference evidence="4" key="1">
    <citation type="journal article" date="2023" name="G3 (Bethesda)">
        <title>Whole genome assembly and annotation of the endangered Caribbean coral Acropora cervicornis.</title>
        <authorList>
            <person name="Selwyn J.D."/>
            <person name="Vollmer S.V."/>
        </authorList>
    </citation>
    <scope>NUCLEOTIDE SEQUENCE</scope>
    <source>
        <strain evidence="4">K2</strain>
    </source>
</reference>
<evidence type="ECO:0000313" key="5">
    <source>
        <dbReference type="Proteomes" id="UP001249851"/>
    </source>
</evidence>
<dbReference type="GO" id="GO:0005615">
    <property type="term" value="C:extracellular space"/>
    <property type="evidence" value="ECO:0007669"/>
    <property type="project" value="TreeGrafter"/>
</dbReference>
<dbReference type="PROSITE" id="PS00514">
    <property type="entry name" value="FIBRINOGEN_C_1"/>
    <property type="match status" value="1"/>
</dbReference>
<keyword evidence="5" id="KW-1185">Reference proteome</keyword>
<feature type="chain" id="PRO_5042015773" evidence="2">
    <location>
        <begin position="26"/>
        <end position="118"/>
    </location>
</feature>
<name>A0AAD9Q328_ACRCE</name>
<organism evidence="4 5">
    <name type="scientific">Acropora cervicornis</name>
    <name type="common">Staghorn coral</name>
    <dbReference type="NCBI Taxonomy" id="6130"/>
    <lineage>
        <taxon>Eukaryota</taxon>
        <taxon>Metazoa</taxon>
        <taxon>Cnidaria</taxon>
        <taxon>Anthozoa</taxon>
        <taxon>Hexacorallia</taxon>
        <taxon>Scleractinia</taxon>
        <taxon>Astrocoeniina</taxon>
        <taxon>Acroporidae</taxon>
        <taxon>Acropora</taxon>
    </lineage>
</organism>
<sequence length="118" mass="13513">MSDKLAHITLSVFYMILWMSNDVTAGQQCKAVESTAGDSLRYHQGQAFSTKDRDYDSRSEEKCAVSYTGAWWYNGCYASNLNGRYLNGEIRSQGMVWKNNAFSVKKSEMKIRPQIFQD</sequence>
<dbReference type="InterPro" id="IPR002181">
    <property type="entry name" value="Fibrinogen_a/b/g_C_dom"/>
</dbReference>
<gene>
    <name evidence="4" type="ORF">P5673_024857</name>
</gene>
<dbReference type="PROSITE" id="PS51406">
    <property type="entry name" value="FIBRINOGEN_C_2"/>
    <property type="match status" value="1"/>
</dbReference>
<reference evidence="4" key="2">
    <citation type="journal article" date="2023" name="Science">
        <title>Genomic signatures of disease resistance in endangered staghorn corals.</title>
        <authorList>
            <person name="Vollmer S.V."/>
            <person name="Selwyn J.D."/>
            <person name="Despard B.A."/>
            <person name="Roesel C.L."/>
        </authorList>
    </citation>
    <scope>NUCLEOTIDE SEQUENCE</scope>
    <source>
        <strain evidence="4">K2</strain>
    </source>
</reference>
<feature type="signal peptide" evidence="2">
    <location>
        <begin position="1"/>
        <end position="25"/>
    </location>
</feature>
<evidence type="ECO:0000256" key="2">
    <source>
        <dbReference type="SAM" id="SignalP"/>
    </source>
</evidence>
<dbReference type="InterPro" id="IPR014716">
    <property type="entry name" value="Fibrinogen_a/b/g_C_1"/>
</dbReference>
<dbReference type="InterPro" id="IPR020837">
    <property type="entry name" value="Fibrinogen_CS"/>
</dbReference>
<dbReference type="AlphaFoldDB" id="A0AAD9Q328"/>
<dbReference type="EMBL" id="JARQWQ010000074">
    <property type="protein sequence ID" value="KAK2553860.1"/>
    <property type="molecule type" value="Genomic_DNA"/>
</dbReference>
<feature type="domain" description="Fibrinogen C-terminal" evidence="3">
    <location>
        <begin position="35"/>
        <end position="115"/>
    </location>
</feature>
<keyword evidence="2" id="KW-0732">Signal</keyword>
<comment type="caution">
    <text evidence="4">The sequence shown here is derived from an EMBL/GenBank/DDBJ whole genome shotgun (WGS) entry which is preliminary data.</text>
</comment>
<evidence type="ECO:0000313" key="4">
    <source>
        <dbReference type="EMBL" id="KAK2553860.1"/>
    </source>
</evidence>
<keyword evidence="1" id="KW-1015">Disulfide bond</keyword>
<dbReference type="PANTHER" id="PTHR19143">
    <property type="entry name" value="FIBRINOGEN/TENASCIN/ANGIOPOEITIN"/>
    <property type="match status" value="1"/>
</dbReference>
<dbReference type="Pfam" id="PF00147">
    <property type="entry name" value="Fibrinogen_C"/>
    <property type="match status" value="1"/>
</dbReference>
<evidence type="ECO:0000256" key="1">
    <source>
        <dbReference type="ARBA" id="ARBA00023157"/>
    </source>
</evidence>
<dbReference type="SMART" id="SM00186">
    <property type="entry name" value="FBG"/>
    <property type="match status" value="1"/>
</dbReference>
<dbReference type="Proteomes" id="UP001249851">
    <property type="component" value="Unassembled WGS sequence"/>
</dbReference>
<dbReference type="SUPFAM" id="SSF56496">
    <property type="entry name" value="Fibrinogen C-terminal domain-like"/>
    <property type="match status" value="1"/>
</dbReference>
<evidence type="ECO:0000259" key="3">
    <source>
        <dbReference type="PROSITE" id="PS51406"/>
    </source>
</evidence>
<protein>
    <submittedName>
        <fullName evidence="4">Tenascin-R</fullName>
    </submittedName>
</protein>
<dbReference type="InterPro" id="IPR050373">
    <property type="entry name" value="Fibrinogen_C-term_domain"/>
</dbReference>
<dbReference type="Gene3D" id="3.90.215.10">
    <property type="entry name" value="Gamma Fibrinogen, chain A, domain 1"/>
    <property type="match status" value="1"/>
</dbReference>